<dbReference type="InterPro" id="IPR017452">
    <property type="entry name" value="GPCR_Rhodpsn_7TM"/>
</dbReference>
<evidence type="ECO:0000256" key="4">
    <source>
        <dbReference type="ARBA" id="ARBA00022692"/>
    </source>
</evidence>
<feature type="transmembrane region" description="Helical" evidence="8">
    <location>
        <begin position="275"/>
        <end position="302"/>
    </location>
</feature>
<dbReference type="GO" id="GO:0042277">
    <property type="term" value="F:peptide binding"/>
    <property type="evidence" value="ECO:0007669"/>
    <property type="project" value="TreeGrafter"/>
</dbReference>
<dbReference type="EMBL" id="JABSTU010000001">
    <property type="protein sequence ID" value="KAH8041096.1"/>
    <property type="molecule type" value="Genomic_DNA"/>
</dbReference>
<comment type="similarity">
    <text evidence="2">Belongs to the G-protein coupled receptor 1 family.</text>
</comment>
<dbReference type="InterPro" id="IPR000276">
    <property type="entry name" value="GPCR_Rhodpsn"/>
</dbReference>
<gene>
    <name evidence="10" type="ORF">HPB51_013756</name>
</gene>
<evidence type="ECO:0000256" key="6">
    <source>
        <dbReference type="ARBA" id="ARBA00023136"/>
    </source>
</evidence>
<reference evidence="10" key="1">
    <citation type="journal article" date="2020" name="Cell">
        <title>Large-Scale Comparative Analyses of Tick Genomes Elucidate Their Genetic Diversity and Vector Capacities.</title>
        <authorList>
            <consortium name="Tick Genome and Microbiome Consortium (TIGMIC)"/>
            <person name="Jia N."/>
            <person name="Wang J."/>
            <person name="Shi W."/>
            <person name="Du L."/>
            <person name="Sun Y."/>
            <person name="Zhan W."/>
            <person name="Jiang J.F."/>
            <person name="Wang Q."/>
            <person name="Zhang B."/>
            <person name="Ji P."/>
            <person name="Bell-Sakyi L."/>
            <person name="Cui X.M."/>
            <person name="Yuan T.T."/>
            <person name="Jiang B.G."/>
            <person name="Yang W.F."/>
            <person name="Lam T.T."/>
            <person name="Chang Q.C."/>
            <person name="Ding S.J."/>
            <person name="Wang X.J."/>
            <person name="Zhu J.G."/>
            <person name="Ruan X.D."/>
            <person name="Zhao L."/>
            <person name="Wei J.T."/>
            <person name="Ye R.Z."/>
            <person name="Que T.C."/>
            <person name="Du C.H."/>
            <person name="Zhou Y.H."/>
            <person name="Cheng J.X."/>
            <person name="Dai P.F."/>
            <person name="Guo W.B."/>
            <person name="Han X.H."/>
            <person name="Huang E.J."/>
            <person name="Li L.F."/>
            <person name="Wei W."/>
            <person name="Gao Y.C."/>
            <person name="Liu J.Z."/>
            <person name="Shao H.Z."/>
            <person name="Wang X."/>
            <person name="Wang C.C."/>
            <person name="Yang T.C."/>
            <person name="Huo Q.B."/>
            <person name="Li W."/>
            <person name="Chen H.Y."/>
            <person name="Chen S.E."/>
            <person name="Zhou L.G."/>
            <person name="Ni X.B."/>
            <person name="Tian J.H."/>
            <person name="Sheng Y."/>
            <person name="Liu T."/>
            <person name="Pan Y.S."/>
            <person name="Xia L.Y."/>
            <person name="Li J."/>
            <person name="Zhao F."/>
            <person name="Cao W.C."/>
        </authorList>
    </citation>
    <scope>NUCLEOTIDE SEQUENCE</scope>
    <source>
        <strain evidence="10">Rmic-2018</strain>
    </source>
</reference>
<evidence type="ECO:0000256" key="5">
    <source>
        <dbReference type="ARBA" id="ARBA00022989"/>
    </source>
</evidence>
<keyword evidence="3" id="KW-1003">Cell membrane</keyword>
<dbReference type="PROSITE" id="PS50262">
    <property type="entry name" value="G_PROTEIN_RECEP_F1_2"/>
    <property type="match status" value="1"/>
</dbReference>
<keyword evidence="11" id="KW-1185">Reference proteome</keyword>
<feature type="transmembrane region" description="Helical" evidence="8">
    <location>
        <begin position="244"/>
        <end position="263"/>
    </location>
</feature>
<evidence type="ECO:0000259" key="9">
    <source>
        <dbReference type="PROSITE" id="PS50262"/>
    </source>
</evidence>
<name>A0A9J6F4T6_RHIMP</name>
<dbReference type="AlphaFoldDB" id="A0A9J6F4T6"/>
<protein>
    <recommendedName>
        <fullName evidence="9">G-protein coupled receptors family 1 profile domain-containing protein</fullName>
    </recommendedName>
</protein>
<evidence type="ECO:0000313" key="10">
    <source>
        <dbReference type="EMBL" id="KAH8041096.1"/>
    </source>
</evidence>
<keyword evidence="6 8" id="KW-0472">Membrane</keyword>
<comment type="caution">
    <text evidence="10">The sequence shown here is derived from an EMBL/GenBank/DDBJ whole genome shotgun (WGS) entry which is preliminary data.</text>
</comment>
<keyword evidence="4 8" id="KW-0812">Transmembrane</keyword>
<evidence type="ECO:0000256" key="7">
    <source>
        <dbReference type="ARBA" id="ARBA00023170"/>
    </source>
</evidence>
<accession>A0A9J6F4T6</accession>
<comment type="subcellular location">
    <subcellularLocation>
        <location evidence="1">Cell membrane</location>
        <topology evidence="1">Multi-pass membrane protein</topology>
    </subcellularLocation>
</comment>
<evidence type="ECO:0000256" key="1">
    <source>
        <dbReference type="ARBA" id="ARBA00004651"/>
    </source>
</evidence>
<proteinExistence type="inferred from homology"/>
<dbReference type="Proteomes" id="UP000821866">
    <property type="component" value="Chromosome 1"/>
</dbReference>
<dbReference type="PANTHER" id="PTHR24241">
    <property type="entry name" value="NEUROPEPTIDE RECEPTOR-RELATED G-PROTEIN COUPLED RECEPTOR"/>
    <property type="match status" value="1"/>
</dbReference>
<dbReference type="PRINTS" id="PR00237">
    <property type="entry name" value="GPCRRHODOPSN"/>
</dbReference>
<dbReference type="PANTHER" id="PTHR24241:SF83">
    <property type="entry name" value="G-PROTEIN COUPLED RECEPTOR 150-RELATED"/>
    <property type="match status" value="1"/>
</dbReference>
<evidence type="ECO:0000256" key="2">
    <source>
        <dbReference type="ARBA" id="ARBA00010663"/>
    </source>
</evidence>
<dbReference type="Gene3D" id="1.20.1070.10">
    <property type="entry name" value="Rhodopsin 7-helix transmembrane proteins"/>
    <property type="match status" value="2"/>
</dbReference>
<dbReference type="SUPFAM" id="SSF81321">
    <property type="entry name" value="Family A G protein-coupled receptor-like"/>
    <property type="match status" value="1"/>
</dbReference>
<dbReference type="GO" id="GO:0005886">
    <property type="term" value="C:plasma membrane"/>
    <property type="evidence" value="ECO:0007669"/>
    <property type="project" value="UniProtKB-SubCell"/>
</dbReference>
<feature type="transmembrane region" description="Helical" evidence="8">
    <location>
        <begin position="85"/>
        <end position="108"/>
    </location>
</feature>
<dbReference type="GO" id="GO:0004930">
    <property type="term" value="F:G protein-coupled receptor activity"/>
    <property type="evidence" value="ECO:0007669"/>
    <property type="project" value="InterPro"/>
</dbReference>
<feature type="domain" description="G-protein coupled receptors family 1 profile" evidence="9">
    <location>
        <begin position="63"/>
        <end position="299"/>
    </location>
</feature>
<organism evidence="10 11">
    <name type="scientific">Rhipicephalus microplus</name>
    <name type="common">Cattle tick</name>
    <name type="synonym">Boophilus microplus</name>
    <dbReference type="NCBI Taxonomy" id="6941"/>
    <lineage>
        <taxon>Eukaryota</taxon>
        <taxon>Metazoa</taxon>
        <taxon>Ecdysozoa</taxon>
        <taxon>Arthropoda</taxon>
        <taxon>Chelicerata</taxon>
        <taxon>Arachnida</taxon>
        <taxon>Acari</taxon>
        <taxon>Parasitiformes</taxon>
        <taxon>Ixodida</taxon>
        <taxon>Ixodoidea</taxon>
        <taxon>Ixodidae</taxon>
        <taxon>Rhipicephalinae</taxon>
        <taxon>Rhipicephalus</taxon>
        <taxon>Boophilus</taxon>
    </lineage>
</organism>
<dbReference type="VEuPathDB" id="VectorBase:LOC119166477"/>
<sequence>MEAAVSDAFVTKDDYLSSTTTTTFTVDNVTEANFSPEDVLGPRYHKQARIVIIIIMIVTSVVGNSVVLWKLVVRRRRRRVSKARVLFLNLAMADLSVACVTMTSQVVWEVMGRAWIAGDAFCRFFKFLQTFALVSSTPDPWKLAAITWLTSCVPSLPNVYVFHSVEVTPGKCFCASIFYDRGVPLYHRQIYMGFIFIAVFLVPLVLLVSFYTGILWAMWKHSSSSGKVGQQTASSLPRAKVKTLKMTAVVFGAFLVTNVPYMVQEVILAFGNPDILNANVVALSGVISASNSAINPYIFLYFQKSHRRRGRGMFTSLLKHIPCLQRCITRSDNSIAKTATVTFTYSGRHSRTVTTVNSESYSGRSFT</sequence>
<reference evidence="10" key="2">
    <citation type="submission" date="2021-09" db="EMBL/GenBank/DDBJ databases">
        <authorList>
            <person name="Jia N."/>
            <person name="Wang J."/>
            <person name="Shi W."/>
            <person name="Du L."/>
            <person name="Sun Y."/>
            <person name="Zhan W."/>
            <person name="Jiang J."/>
            <person name="Wang Q."/>
            <person name="Zhang B."/>
            <person name="Ji P."/>
            <person name="Sakyi L.B."/>
            <person name="Cui X."/>
            <person name="Yuan T."/>
            <person name="Jiang B."/>
            <person name="Yang W."/>
            <person name="Lam T.T.-Y."/>
            <person name="Chang Q."/>
            <person name="Ding S."/>
            <person name="Wang X."/>
            <person name="Zhu J."/>
            <person name="Ruan X."/>
            <person name="Zhao L."/>
            <person name="Wei J."/>
            <person name="Que T."/>
            <person name="Du C."/>
            <person name="Cheng J."/>
            <person name="Dai P."/>
            <person name="Han X."/>
            <person name="Huang E."/>
            <person name="Gao Y."/>
            <person name="Liu J."/>
            <person name="Shao H."/>
            <person name="Ye R."/>
            <person name="Li L."/>
            <person name="Wei W."/>
            <person name="Wang X."/>
            <person name="Wang C."/>
            <person name="Huo Q."/>
            <person name="Li W."/>
            <person name="Guo W."/>
            <person name="Chen H."/>
            <person name="Chen S."/>
            <person name="Zhou L."/>
            <person name="Zhou L."/>
            <person name="Ni X."/>
            <person name="Tian J."/>
            <person name="Zhou Y."/>
            <person name="Sheng Y."/>
            <person name="Liu T."/>
            <person name="Pan Y."/>
            <person name="Xia L."/>
            <person name="Li J."/>
            <person name="Zhao F."/>
            <person name="Cao W."/>
        </authorList>
    </citation>
    <scope>NUCLEOTIDE SEQUENCE</scope>
    <source>
        <strain evidence="10">Rmic-2018</strain>
        <tissue evidence="10">Larvae</tissue>
    </source>
</reference>
<feature type="transmembrane region" description="Helical" evidence="8">
    <location>
        <begin position="190"/>
        <end position="217"/>
    </location>
</feature>
<keyword evidence="5 8" id="KW-1133">Transmembrane helix</keyword>
<feature type="transmembrane region" description="Helical" evidence="8">
    <location>
        <begin position="50"/>
        <end position="73"/>
    </location>
</feature>
<evidence type="ECO:0000256" key="3">
    <source>
        <dbReference type="ARBA" id="ARBA00022475"/>
    </source>
</evidence>
<keyword evidence="7" id="KW-0675">Receptor</keyword>
<evidence type="ECO:0000256" key="8">
    <source>
        <dbReference type="SAM" id="Phobius"/>
    </source>
</evidence>
<dbReference type="Pfam" id="PF00001">
    <property type="entry name" value="7tm_1"/>
    <property type="match status" value="2"/>
</dbReference>
<evidence type="ECO:0000313" key="11">
    <source>
        <dbReference type="Proteomes" id="UP000821866"/>
    </source>
</evidence>
<dbReference type="GO" id="GO:0032870">
    <property type="term" value="P:cellular response to hormone stimulus"/>
    <property type="evidence" value="ECO:0007669"/>
    <property type="project" value="TreeGrafter"/>
</dbReference>